<dbReference type="InterPro" id="IPR036526">
    <property type="entry name" value="C-N_Hydrolase_sf"/>
</dbReference>
<reference evidence="3 4" key="1">
    <citation type="submission" date="2016-11" db="EMBL/GenBank/DDBJ databases">
        <title>A multilocus sequence analysis scheme for characterization of bacteria in the genus Thioclava.</title>
        <authorList>
            <person name="Liu Y."/>
            <person name="Shao Z."/>
        </authorList>
    </citation>
    <scope>NUCLEOTIDE SEQUENCE [LARGE SCALE GENOMIC DNA]</scope>
    <source>
        <strain evidence="3 4">11.10-0-13</strain>
    </source>
</reference>
<dbReference type="SUPFAM" id="SSF56317">
    <property type="entry name" value="Carbon-nitrogen hydrolase"/>
    <property type="match status" value="1"/>
</dbReference>
<sequence length="263" mass="28022">MSIETQTGTVVALWQGQTVAGDREAAFDQIARVAGAAGRAGAEVVVFPELFLTGYQREDLGELAMSVEEMAERIAPLARAASGAICVGYPERAQEGLYNSALCMSSAGALLGNHRKIQLYGAAEAERFLRGSRYTIFDLGGKRAAILICYDVEFAPHIAALRARGVDLILAPTAAMYPFEHVGENVVPAMAANHGLAIVYSNLCGTEADLEYFGLSVIVGPDGKTLVRAGAEPAMLLAALKPQYDAALLSTQARDFRPIEEDR</sequence>
<protein>
    <recommendedName>
        <fullName evidence="2">CN hydrolase domain-containing protein</fullName>
    </recommendedName>
</protein>
<organism evidence="3 4">
    <name type="scientific">Thioclava marina</name>
    <dbReference type="NCBI Taxonomy" id="1915077"/>
    <lineage>
        <taxon>Bacteria</taxon>
        <taxon>Pseudomonadati</taxon>
        <taxon>Pseudomonadota</taxon>
        <taxon>Alphaproteobacteria</taxon>
        <taxon>Rhodobacterales</taxon>
        <taxon>Paracoccaceae</taxon>
        <taxon>Thioclava</taxon>
    </lineage>
</organism>
<feature type="domain" description="CN hydrolase" evidence="2">
    <location>
        <begin position="9"/>
        <end position="242"/>
    </location>
</feature>
<dbReference type="Pfam" id="PF00795">
    <property type="entry name" value="CN_hydrolase"/>
    <property type="match status" value="1"/>
</dbReference>
<evidence type="ECO:0000313" key="3">
    <source>
        <dbReference type="EMBL" id="OOY11942.1"/>
    </source>
</evidence>
<dbReference type="Gene3D" id="3.60.110.10">
    <property type="entry name" value="Carbon-nitrogen hydrolase"/>
    <property type="match status" value="1"/>
</dbReference>
<evidence type="ECO:0000313" key="4">
    <source>
        <dbReference type="Proteomes" id="UP000242224"/>
    </source>
</evidence>
<evidence type="ECO:0000256" key="1">
    <source>
        <dbReference type="ARBA" id="ARBA00022801"/>
    </source>
</evidence>
<name>A0ABX3MKP7_9RHOB</name>
<comment type="caution">
    <text evidence="3">The sequence shown here is derived from an EMBL/GenBank/DDBJ whole genome shotgun (WGS) entry which is preliminary data.</text>
</comment>
<keyword evidence="4" id="KW-1185">Reference proteome</keyword>
<dbReference type="PROSITE" id="PS50263">
    <property type="entry name" value="CN_HYDROLASE"/>
    <property type="match status" value="1"/>
</dbReference>
<dbReference type="EMBL" id="MPZS01000002">
    <property type="protein sequence ID" value="OOY11942.1"/>
    <property type="molecule type" value="Genomic_DNA"/>
</dbReference>
<keyword evidence="1" id="KW-0378">Hydrolase</keyword>
<accession>A0ABX3MKP7</accession>
<dbReference type="InterPro" id="IPR050345">
    <property type="entry name" value="Aliph_Amidase/BUP"/>
</dbReference>
<dbReference type="Proteomes" id="UP000242224">
    <property type="component" value="Unassembled WGS sequence"/>
</dbReference>
<dbReference type="PANTHER" id="PTHR43674:SF2">
    <property type="entry name" value="BETA-UREIDOPROPIONASE"/>
    <property type="match status" value="1"/>
</dbReference>
<gene>
    <name evidence="3" type="ORF">BMG00_12765</name>
</gene>
<proteinExistence type="predicted"/>
<dbReference type="RefSeq" id="WP_078574594.1">
    <property type="nucleotide sequence ID" value="NZ_MPZS01000002.1"/>
</dbReference>
<dbReference type="PANTHER" id="PTHR43674">
    <property type="entry name" value="NITRILASE C965.09-RELATED"/>
    <property type="match status" value="1"/>
</dbReference>
<dbReference type="InterPro" id="IPR003010">
    <property type="entry name" value="C-N_Hydrolase"/>
</dbReference>
<evidence type="ECO:0000259" key="2">
    <source>
        <dbReference type="PROSITE" id="PS50263"/>
    </source>
</evidence>